<dbReference type="InterPro" id="IPR023415">
    <property type="entry name" value="LDLR_class-A_CS"/>
</dbReference>
<keyword evidence="2" id="KW-0812">Transmembrane</keyword>
<dbReference type="PROSITE" id="PS50068">
    <property type="entry name" value="LDLRA_2"/>
    <property type="match status" value="2"/>
</dbReference>
<dbReference type="InterPro" id="IPR002172">
    <property type="entry name" value="LDrepeatLR_classA_rpt"/>
</dbReference>
<evidence type="ECO:0000256" key="8">
    <source>
        <dbReference type="ARBA" id="ARBA00023170"/>
    </source>
</evidence>
<dbReference type="PANTHER" id="PTHR22722">
    <property type="entry name" value="LOW-DENSITY LIPOPROTEIN RECEPTOR-RELATED PROTEIN 2-RELATED"/>
    <property type="match status" value="1"/>
</dbReference>
<keyword evidence="5" id="KW-1133">Transmembrane helix</keyword>
<evidence type="ECO:0000313" key="11">
    <source>
        <dbReference type="WBParaSite" id="GPUH_0002587901-mRNA-1"/>
    </source>
</evidence>
<keyword evidence="4" id="KW-0677">Repeat</keyword>
<dbReference type="GO" id="GO:0043235">
    <property type="term" value="C:receptor complex"/>
    <property type="evidence" value="ECO:0007669"/>
    <property type="project" value="TreeGrafter"/>
</dbReference>
<evidence type="ECO:0000256" key="7">
    <source>
        <dbReference type="ARBA" id="ARBA00023157"/>
    </source>
</evidence>
<name>A0A183EY08_9BILA</name>
<dbReference type="InterPro" id="IPR036055">
    <property type="entry name" value="LDL_receptor-like_sf"/>
</dbReference>
<keyword evidence="6" id="KW-0472">Membrane</keyword>
<evidence type="ECO:0000256" key="9">
    <source>
        <dbReference type="ARBA" id="ARBA00023180"/>
    </source>
</evidence>
<evidence type="ECO:0000256" key="1">
    <source>
        <dbReference type="ARBA" id="ARBA00004167"/>
    </source>
</evidence>
<sequence length="126" mass="13799">LPLSWKCDGQVDCKGGDDEKDCTIVCEKDQFMCADNSRCIAESWVCDGERDCEDGTDEAKCGDDIMIAADCDSEHFRCADGRLCLPLAAKCDGVRDCLDYSDEFGCAGNSNTFSLYLLTSSKMKCL</sequence>
<dbReference type="SMART" id="SM00192">
    <property type="entry name" value="LDLa"/>
    <property type="match status" value="3"/>
</dbReference>
<evidence type="ECO:0000256" key="5">
    <source>
        <dbReference type="ARBA" id="ARBA00022989"/>
    </source>
</evidence>
<accession>A0A183EY08</accession>
<organism evidence="11">
    <name type="scientific">Gongylonema pulchrum</name>
    <dbReference type="NCBI Taxonomy" id="637853"/>
    <lineage>
        <taxon>Eukaryota</taxon>
        <taxon>Metazoa</taxon>
        <taxon>Ecdysozoa</taxon>
        <taxon>Nematoda</taxon>
        <taxon>Chromadorea</taxon>
        <taxon>Rhabditida</taxon>
        <taxon>Spirurina</taxon>
        <taxon>Spiruromorpha</taxon>
        <taxon>Spiruroidea</taxon>
        <taxon>Gongylonematidae</taxon>
        <taxon>Gongylonema</taxon>
    </lineage>
</organism>
<dbReference type="InterPro" id="IPR051221">
    <property type="entry name" value="LDLR-related"/>
</dbReference>
<evidence type="ECO:0000256" key="10">
    <source>
        <dbReference type="PROSITE-ProRule" id="PRU00124"/>
    </source>
</evidence>
<dbReference type="GO" id="GO:0005886">
    <property type="term" value="C:plasma membrane"/>
    <property type="evidence" value="ECO:0007669"/>
    <property type="project" value="TreeGrafter"/>
</dbReference>
<dbReference type="Gene3D" id="4.10.400.10">
    <property type="entry name" value="Low-density Lipoprotein Receptor"/>
    <property type="match status" value="3"/>
</dbReference>
<evidence type="ECO:0000256" key="2">
    <source>
        <dbReference type="ARBA" id="ARBA00022692"/>
    </source>
</evidence>
<protein>
    <submittedName>
        <fullName evidence="11">Low-density lipoprotein receptor domain class A</fullName>
    </submittedName>
</protein>
<comment type="caution">
    <text evidence="10">Lacks conserved residue(s) required for the propagation of feature annotation.</text>
</comment>
<keyword evidence="8" id="KW-0675">Receptor</keyword>
<dbReference type="PRINTS" id="PR00261">
    <property type="entry name" value="LDLRECEPTOR"/>
</dbReference>
<reference evidence="11" key="1">
    <citation type="submission" date="2016-06" db="UniProtKB">
        <authorList>
            <consortium name="WormBaseParasite"/>
        </authorList>
    </citation>
    <scope>IDENTIFICATION</scope>
</reference>
<evidence type="ECO:0000256" key="6">
    <source>
        <dbReference type="ARBA" id="ARBA00023136"/>
    </source>
</evidence>
<evidence type="ECO:0000256" key="4">
    <source>
        <dbReference type="ARBA" id="ARBA00022737"/>
    </source>
</evidence>
<dbReference type="CDD" id="cd00112">
    <property type="entry name" value="LDLa"/>
    <property type="match status" value="2"/>
</dbReference>
<keyword evidence="7 10" id="KW-1015">Disulfide bond</keyword>
<dbReference type="AlphaFoldDB" id="A0A183EY08"/>
<keyword evidence="3" id="KW-0732">Signal</keyword>
<keyword evidence="9" id="KW-0325">Glycoprotein</keyword>
<proteinExistence type="predicted"/>
<dbReference type="Pfam" id="PF00057">
    <property type="entry name" value="Ldl_recept_a"/>
    <property type="match status" value="3"/>
</dbReference>
<dbReference type="SUPFAM" id="SSF57424">
    <property type="entry name" value="LDL receptor-like module"/>
    <property type="match status" value="3"/>
</dbReference>
<comment type="subcellular location">
    <subcellularLocation>
        <location evidence="1">Membrane</location>
        <topology evidence="1">Single-pass membrane protein</topology>
    </subcellularLocation>
</comment>
<feature type="disulfide bond" evidence="10">
    <location>
        <begin position="91"/>
        <end position="106"/>
    </location>
</feature>
<dbReference type="PROSITE" id="PS01209">
    <property type="entry name" value="LDLRA_1"/>
    <property type="match status" value="2"/>
</dbReference>
<feature type="disulfide bond" evidence="10">
    <location>
        <begin position="46"/>
        <end position="61"/>
    </location>
</feature>
<dbReference type="WBParaSite" id="GPUH_0002587901-mRNA-1">
    <property type="protein sequence ID" value="GPUH_0002587901-mRNA-1"/>
    <property type="gene ID" value="GPUH_0002587901"/>
</dbReference>
<evidence type="ECO:0000256" key="3">
    <source>
        <dbReference type="ARBA" id="ARBA00022729"/>
    </source>
</evidence>
<dbReference type="FunFam" id="4.10.400.10:FF:000002">
    <property type="entry name" value="Low-density lipoprotein receptor-related protein 1"/>
    <property type="match status" value="1"/>
</dbReference>